<proteinExistence type="predicted"/>
<comment type="caution">
    <text evidence="2">The sequence shown here is derived from an EMBL/GenBank/DDBJ whole genome shotgun (WGS) entry which is preliminary data.</text>
</comment>
<dbReference type="InterPro" id="IPR036866">
    <property type="entry name" value="RibonucZ/Hydroxyglut_hydro"/>
</dbReference>
<evidence type="ECO:0000313" key="3">
    <source>
        <dbReference type="Proteomes" id="UP000053947"/>
    </source>
</evidence>
<dbReference type="GO" id="GO:0016787">
    <property type="term" value="F:hydrolase activity"/>
    <property type="evidence" value="ECO:0007669"/>
    <property type="project" value="UniProtKB-KW"/>
</dbReference>
<organism evidence="2 3">
    <name type="scientific">Dehalogenimonas alkenigignens</name>
    <dbReference type="NCBI Taxonomy" id="1217799"/>
    <lineage>
        <taxon>Bacteria</taxon>
        <taxon>Bacillati</taxon>
        <taxon>Chloroflexota</taxon>
        <taxon>Dehalococcoidia</taxon>
        <taxon>Dehalococcoidales</taxon>
        <taxon>Dehalococcoidaceae</taxon>
        <taxon>Dehalogenimonas</taxon>
    </lineage>
</organism>
<keyword evidence="3" id="KW-1185">Reference proteome</keyword>
<dbReference type="Proteomes" id="UP000053947">
    <property type="component" value="Unassembled WGS sequence"/>
</dbReference>
<dbReference type="SUPFAM" id="SSF56281">
    <property type="entry name" value="Metallo-hydrolase/oxidoreductase"/>
    <property type="match status" value="1"/>
</dbReference>
<name>A0A0W0GHF1_9CHLR</name>
<reference evidence="2 3" key="1">
    <citation type="submission" date="2015-06" db="EMBL/GenBank/DDBJ databases">
        <title>Genome sequence of the organohalide-respiring Dehalogenimonas alkenigignens type strain (IP3-3T).</title>
        <authorList>
            <person name="Key T.A."/>
            <person name="Richmond D.P."/>
            <person name="Bowman K.S."/>
            <person name="Cho Y.-J."/>
            <person name="Chun J."/>
            <person name="da Costa M.S."/>
            <person name="Rainey F.A."/>
            <person name="Moe W.M."/>
        </authorList>
    </citation>
    <scope>NUCLEOTIDE SEQUENCE [LARGE SCALE GENOMIC DNA]</scope>
    <source>
        <strain evidence="2 3">IP3-3</strain>
    </source>
</reference>
<evidence type="ECO:0000313" key="2">
    <source>
        <dbReference type="EMBL" id="KTB47992.1"/>
    </source>
</evidence>
<keyword evidence="2" id="KW-0378">Hydrolase</keyword>
<dbReference type="SMART" id="SM00849">
    <property type="entry name" value="Lactamase_B"/>
    <property type="match status" value="1"/>
</dbReference>
<sequence length="257" mass="28023">MKVRFLGAHNCETDAAGMMCLLVDGRIVLDAGALTRNLPLEDQFGIRAVLLTHGHYDHFRDIPMLGMNLFLNGRSVDVYGSDDARRALAEHVLNGGIYSRFFDHPEGSPTLRYHVVEPGTSFRLGDYAVLPVALPHPVPVLGYQLTDASGRRFFYSGDTGAGLSACFGDIDPHLMAIDVTAPSRYTAFFAARNQHLTPETLAAELKAFKKLKGHLPPVVCVHMNPHGEAEIAAEIERLSAELGSPVYLAREGLTISV</sequence>
<gene>
    <name evidence="2" type="ORF">DEALK_08370</name>
</gene>
<dbReference type="AlphaFoldDB" id="A0A0W0GHF1"/>
<dbReference type="STRING" id="1217799.DEALK_08370"/>
<dbReference type="OrthoDB" id="9803916at2"/>
<dbReference type="Pfam" id="PF12706">
    <property type="entry name" value="Lactamase_B_2"/>
    <property type="match status" value="1"/>
</dbReference>
<protein>
    <submittedName>
        <fullName evidence="2">Metal-dependent hydrolases of the beta-lactamase superfamily I</fullName>
    </submittedName>
</protein>
<accession>A0A0W0GHF1</accession>
<dbReference type="EMBL" id="LFDV01000002">
    <property type="protein sequence ID" value="KTB47992.1"/>
    <property type="molecule type" value="Genomic_DNA"/>
</dbReference>
<dbReference type="InterPro" id="IPR001279">
    <property type="entry name" value="Metallo-B-lactamas"/>
</dbReference>
<feature type="domain" description="Metallo-beta-lactamase" evidence="1">
    <location>
        <begin position="17"/>
        <end position="195"/>
    </location>
</feature>
<evidence type="ECO:0000259" key="1">
    <source>
        <dbReference type="SMART" id="SM00849"/>
    </source>
</evidence>
<dbReference type="Gene3D" id="3.60.15.10">
    <property type="entry name" value="Ribonuclease Z/Hydroxyacylglutathione hydrolase-like"/>
    <property type="match status" value="1"/>
</dbReference>